<dbReference type="Pfam" id="PF04103">
    <property type="entry name" value="CD20"/>
    <property type="match status" value="1"/>
</dbReference>
<gene>
    <name evidence="7" type="ORF">ROHU_008152</name>
</gene>
<dbReference type="GO" id="GO:0016020">
    <property type="term" value="C:membrane"/>
    <property type="evidence" value="ECO:0007669"/>
    <property type="project" value="UniProtKB-SubCell"/>
</dbReference>
<comment type="subcellular location">
    <subcellularLocation>
        <location evidence="1">Membrane</location>
        <topology evidence="1">Multi-pass membrane protein</topology>
    </subcellularLocation>
</comment>
<comment type="similarity">
    <text evidence="2">Belongs to the MS4A family.</text>
</comment>
<keyword evidence="4 6" id="KW-1133">Transmembrane helix</keyword>
<proteinExistence type="inferred from homology"/>
<keyword evidence="3 6" id="KW-0812">Transmembrane</keyword>
<reference evidence="7 8" key="1">
    <citation type="submission" date="2018-03" db="EMBL/GenBank/DDBJ databases">
        <title>Draft genome sequence of Rohu Carp (Labeo rohita).</title>
        <authorList>
            <person name="Das P."/>
            <person name="Kushwaha B."/>
            <person name="Joshi C.G."/>
            <person name="Kumar D."/>
            <person name="Nagpure N.S."/>
            <person name="Sahoo L."/>
            <person name="Das S.P."/>
            <person name="Bit A."/>
            <person name="Patnaik S."/>
            <person name="Meher P.K."/>
            <person name="Jayasankar P."/>
            <person name="Koringa P.G."/>
            <person name="Patel N.V."/>
            <person name="Hinsu A.T."/>
            <person name="Kumar R."/>
            <person name="Pandey M."/>
            <person name="Agarwal S."/>
            <person name="Srivastava S."/>
            <person name="Singh M."/>
            <person name="Iquebal M.A."/>
            <person name="Jaiswal S."/>
            <person name="Angadi U.B."/>
            <person name="Kumar N."/>
            <person name="Raza M."/>
            <person name="Shah T.M."/>
            <person name="Rai A."/>
            <person name="Jena J.K."/>
        </authorList>
    </citation>
    <scope>NUCLEOTIDE SEQUENCE [LARGE SCALE GENOMIC DNA]</scope>
    <source>
        <strain evidence="7">DASCIFA01</strain>
        <tissue evidence="7">Testis</tissue>
    </source>
</reference>
<sequence>MSSTGPAPANSPAFVIQFQPPTQTTPVTMLTNAPVVTNAPVPVYVQQVAGVSPLQGIQAFLKGQPKALGTVQIMIGVLTFLIGIVFTVNAEFIFVISGLPYWGSLIVNASLGMNVFSTITAGIAIILLSLDLVMGPYTYCSDYDCYRLVRMYKTLFGGIRGVLLVFAVLEFIISIFLSAFACKANACCCPPQKIHLIV</sequence>
<evidence type="ECO:0000256" key="4">
    <source>
        <dbReference type="ARBA" id="ARBA00022989"/>
    </source>
</evidence>
<evidence type="ECO:0000313" key="7">
    <source>
        <dbReference type="EMBL" id="RXN17065.1"/>
    </source>
</evidence>
<accession>A0A498MI79</accession>
<evidence type="ECO:0000256" key="5">
    <source>
        <dbReference type="ARBA" id="ARBA00023136"/>
    </source>
</evidence>
<dbReference type="InterPro" id="IPR007237">
    <property type="entry name" value="CD20-like"/>
</dbReference>
<evidence type="ECO:0000256" key="3">
    <source>
        <dbReference type="ARBA" id="ARBA00022692"/>
    </source>
</evidence>
<feature type="transmembrane region" description="Helical" evidence="6">
    <location>
        <begin position="73"/>
        <end position="96"/>
    </location>
</feature>
<evidence type="ECO:0000256" key="2">
    <source>
        <dbReference type="ARBA" id="ARBA00009565"/>
    </source>
</evidence>
<dbReference type="EMBL" id="QBIY01012764">
    <property type="protein sequence ID" value="RXN17065.1"/>
    <property type="molecule type" value="Genomic_DNA"/>
</dbReference>
<dbReference type="InterPro" id="IPR030417">
    <property type="entry name" value="MS4A"/>
</dbReference>
<dbReference type="Proteomes" id="UP000290572">
    <property type="component" value="Unassembled WGS sequence"/>
</dbReference>
<dbReference type="AlphaFoldDB" id="A0A498MI79"/>
<evidence type="ECO:0000256" key="1">
    <source>
        <dbReference type="ARBA" id="ARBA00004141"/>
    </source>
</evidence>
<evidence type="ECO:0000256" key="6">
    <source>
        <dbReference type="SAM" id="Phobius"/>
    </source>
</evidence>
<feature type="transmembrane region" description="Helical" evidence="6">
    <location>
        <begin position="116"/>
        <end position="140"/>
    </location>
</feature>
<organism evidence="7 8">
    <name type="scientific">Labeo rohita</name>
    <name type="common">Indian major carp</name>
    <name type="synonym">Cyprinus rohita</name>
    <dbReference type="NCBI Taxonomy" id="84645"/>
    <lineage>
        <taxon>Eukaryota</taxon>
        <taxon>Metazoa</taxon>
        <taxon>Chordata</taxon>
        <taxon>Craniata</taxon>
        <taxon>Vertebrata</taxon>
        <taxon>Euteleostomi</taxon>
        <taxon>Actinopterygii</taxon>
        <taxon>Neopterygii</taxon>
        <taxon>Teleostei</taxon>
        <taxon>Ostariophysi</taxon>
        <taxon>Cypriniformes</taxon>
        <taxon>Cyprinidae</taxon>
        <taxon>Labeoninae</taxon>
        <taxon>Labeonini</taxon>
        <taxon>Labeo</taxon>
    </lineage>
</organism>
<feature type="transmembrane region" description="Helical" evidence="6">
    <location>
        <begin position="161"/>
        <end position="181"/>
    </location>
</feature>
<name>A0A498MI79_LABRO</name>
<keyword evidence="5 6" id="KW-0472">Membrane</keyword>
<comment type="caution">
    <text evidence="7">The sequence shown here is derived from an EMBL/GenBank/DDBJ whole genome shotgun (WGS) entry which is preliminary data.</text>
</comment>
<dbReference type="PANTHER" id="PTHR23320">
    <property type="entry name" value="MEMBRANE-SPANNING 4-DOMAINS SUBFAMILY A MS4A -RELATED"/>
    <property type="match status" value="1"/>
</dbReference>
<keyword evidence="8" id="KW-1185">Reference proteome</keyword>
<protein>
    <submittedName>
        <fullName evidence="7">Membrane-spanning 4-domains subfamily A member 4A-like protein</fullName>
    </submittedName>
</protein>
<dbReference type="STRING" id="84645.A0A498MI79"/>
<dbReference type="PANTHER" id="PTHR23320:SF128">
    <property type="entry name" value="MEMBRANE-SPANNING 4-DOMAINS SUBFAMILY A MEMBER 4A"/>
    <property type="match status" value="1"/>
</dbReference>
<evidence type="ECO:0000313" key="8">
    <source>
        <dbReference type="Proteomes" id="UP000290572"/>
    </source>
</evidence>